<comment type="caution">
    <text evidence="2">The sequence shown here is derived from an EMBL/GenBank/DDBJ whole genome shotgun (WGS) entry which is preliminary data.</text>
</comment>
<dbReference type="EMBL" id="QHCS01000010">
    <property type="protein sequence ID" value="RHX83278.1"/>
    <property type="molecule type" value="Genomic_DNA"/>
</dbReference>
<evidence type="ECO:0008006" key="4">
    <source>
        <dbReference type="Google" id="ProtNLM"/>
    </source>
</evidence>
<sequence>MEAPSKRNPGKFCPGVIDDMQYARSKQALLAKIAELDINGRQKYGGCVTLNKDLGKYVKLAETTVSKYIREFKRDGLLIQTEFHGHYRILRISDELYDQLLDEKAWRTELAKNKKAQYNNPSQPTTPSIKGNQSSGTEYGADPYIQSPPCLTSLETSVPTFVPLTFDENGEEWKKFLNYSDERLTKSSRKTLHELKVKFDGNTLTLSNEVSDSLSKLISKYFTEERNLKLEVNFENQGTLVAENKEFNAELKEKVKETFEVEVQKENLPNSEFSLVPEKPNPEKEIEYEYFYNIRFRDQVIRGFLDYSNLKLERADLEILRNVRICYDLEKITFFDPIPGKLKNHIRDYFLNKTKTVIAPVFVENIVHFHTAA</sequence>
<evidence type="ECO:0000313" key="2">
    <source>
        <dbReference type="EMBL" id="RHX83278.1"/>
    </source>
</evidence>
<organism evidence="2 3">
    <name type="scientific">Leptospira stimsonii</name>
    <dbReference type="NCBI Taxonomy" id="2202203"/>
    <lineage>
        <taxon>Bacteria</taxon>
        <taxon>Pseudomonadati</taxon>
        <taxon>Spirochaetota</taxon>
        <taxon>Spirochaetia</taxon>
        <taxon>Leptospirales</taxon>
        <taxon>Leptospiraceae</taxon>
        <taxon>Leptospira</taxon>
    </lineage>
</organism>
<dbReference type="AlphaFoldDB" id="A0A8B3CMJ9"/>
<accession>A0A8B3CMJ9</accession>
<reference evidence="3" key="1">
    <citation type="submission" date="2018-05" db="EMBL/GenBank/DDBJ databases">
        <title>Leptospira yasudae sp. nov. and Leptospira stimsonii sp. nov., two pathogenic species of the genus Leptospira isolated from environmental sources.</title>
        <authorList>
            <person name="Casanovas-Massana A."/>
            <person name="Hamond C."/>
            <person name="Santos L.A."/>
            <person name="Hacker K.P."/>
            <person name="Balassiano I."/>
            <person name="Medeiros M.A."/>
            <person name="Reis M.G."/>
            <person name="Ko A.I."/>
            <person name="Wunder E.A."/>
        </authorList>
    </citation>
    <scope>NUCLEOTIDE SEQUENCE [LARGE SCALE GENOMIC DNA]</scope>
    <source>
        <strain evidence="3">AMB6-RJ</strain>
    </source>
</reference>
<feature type="region of interest" description="Disordered" evidence="1">
    <location>
        <begin position="115"/>
        <end position="142"/>
    </location>
</feature>
<name>A0A8B3CMJ9_9LEPT</name>
<dbReference type="Proteomes" id="UP000266669">
    <property type="component" value="Unassembled WGS sequence"/>
</dbReference>
<proteinExistence type="predicted"/>
<feature type="compositionally biased region" description="Polar residues" evidence="1">
    <location>
        <begin position="116"/>
        <end position="137"/>
    </location>
</feature>
<evidence type="ECO:0000256" key="1">
    <source>
        <dbReference type="SAM" id="MobiDB-lite"/>
    </source>
</evidence>
<gene>
    <name evidence="2" type="ORF">DLM78_22500</name>
</gene>
<evidence type="ECO:0000313" key="3">
    <source>
        <dbReference type="Proteomes" id="UP000266669"/>
    </source>
</evidence>
<dbReference type="RefSeq" id="WP_118984005.1">
    <property type="nucleotide sequence ID" value="NZ_QHCS01000010.1"/>
</dbReference>
<protein>
    <recommendedName>
        <fullName evidence="4">DNA-binding protein</fullName>
    </recommendedName>
</protein>